<dbReference type="GO" id="GO:0034399">
    <property type="term" value="C:nuclear periphery"/>
    <property type="evidence" value="ECO:0007669"/>
    <property type="project" value="TreeGrafter"/>
</dbReference>
<evidence type="ECO:0000256" key="4">
    <source>
        <dbReference type="ARBA" id="ARBA00023136"/>
    </source>
</evidence>
<keyword evidence="10" id="KW-1185">Reference proteome</keyword>
<proteinExistence type="predicted"/>
<evidence type="ECO:0000313" key="10">
    <source>
        <dbReference type="Proteomes" id="UP000243217"/>
    </source>
</evidence>
<feature type="compositionally biased region" description="Low complexity" evidence="6">
    <location>
        <begin position="208"/>
        <end position="217"/>
    </location>
</feature>
<name>A0A1V9ZS13_9STRA</name>
<dbReference type="GO" id="GO:0005637">
    <property type="term" value="C:nuclear inner membrane"/>
    <property type="evidence" value="ECO:0007669"/>
    <property type="project" value="InterPro"/>
</dbReference>
<dbReference type="Proteomes" id="UP000243217">
    <property type="component" value="Unassembled WGS sequence"/>
</dbReference>
<feature type="compositionally biased region" description="Basic and acidic residues" evidence="6">
    <location>
        <begin position="109"/>
        <end position="118"/>
    </location>
</feature>
<evidence type="ECO:0000259" key="8">
    <source>
        <dbReference type="Pfam" id="PF09402"/>
    </source>
</evidence>
<feature type="domain" description="Man1/Src1-like C-terminal" evidence="8">
    <location>
        <begin position="342"/>
        <end position="618"/>
    </location>
</feature>
<feature type="region of interest" description="Disordered" evidence="6">
    <location>
        <begin position="99"/>
        <end position="133"/>
    </location>
</feature>
<keyword evidence="4 7" id="KW-0472">Membrane</keyword>
<keyword evidence="3 7" id="KW-1133">Transmembrane helix</keyword>
<dbReference type="PANTHER" id="PTHR47808:SF2">
    <property type="entry name" value="LEM DOMAIN-CONTAINING PROTEIN 2"/>
    <property type="match status" value="1"/>
</dbReference>
<dbReference type="EMBL" id="JNBS01001687">
    <property type="protein sequence ID" value="OQS00794.1"/>
    <property type="molecule type" value="Genomic_DNA"/>
</dbReference>
<dbReference type="Pfam" id="PF09402">
    <property type="entry name" value="MSC"/>
    <property type="match status" value="1"/>
</dbReference>
<dbReference type="InterPro" id="IPR044780">
    <property type="entry name" value="Heh2/Src1"/>
</dbReference>
<reference evidence="9 10" key="1">
    <citation type="journal article" date="2014" name="Genome Biol. Evol.">
        <title>The secreted proteins of Achlya hypogyna and Thraustotheca clavata identify the ancestral oomycete secretome and reveal gene acquisitions by horizontal gene transfer.</title>
        <authorList>
            <person name="Misner I."/>
            <person name="Blouin N."/>
            <person name="Leonard G."/>
            <person name="Richards T.A."/>
            <person name="Lane C.E."/>
        </authorList>
    </citation>
    <scope>NUCLEOTIDE SEQUENCE [LARGE SCALE GENOMIC DNA]</scope>
    <source>
        <strain evidence="9 10">ATCC 34112</strain>
    </source>
</reference>
<dbReference type="GO" id="GO:0071763">
    <property type="term" value="P:nuclear membrane organization"/>
    <property type="evidence" value="ECO:0007669"/>
    <property type="project" value="TreeGrafter"/>
</dbReference>
<protein>
    <recommendedName>
        <fullName evidence="8">Man1/Src1-like C-terminal domain-containing protein</fullName>
    </recommendedName>
</protein>
<accession>A0A1V9ZS13</accession>
<dbReference type="PANTHER" id="PTHR47808">
    <property type="entry name" value="INNER NUCLEAR MEMBRANE PROTEIN HEH2-RELATED"/>
    <property type="match status" value="1"/>
</dbReference>
<dbReference type="GO" id="GO:0003682">
    <property type="term" value="F:chromatin binding"/>
    <property type="evidence" value="ECO:0007669"/>
    <property type="project" value="InterPro"/>
</dbReference>
<dbReference type="GO" id="GO:0005783">
    <property type="term" value="C:endoplasmic reticulum"/>
    <property type="evidence" value="ECO:0007669"/>
    <property type="project" value="TreeGrafter"/>
</dbReference>
<sequence length="643" mass="70919">MSKDKETTPGKARTRSKKIAAPAKDIVGKKKPVLRTTPNKKELVVSTANESVETIVIDEDSSEEAAKKTSFFETKATNEAPDFLSPVSKLHRAKEIAAKEQQERINAAEAKRAEESRQRKAKRKELASETETNLHNKIAKTVVNESEAEINSPAQPIAAATGAVHLKINAQQNGEKKSKIKQNAGESATAYALRAANLVKEERKKQAALKAQAPPQATEQMPVATEEKVATEQTAESNTKEVTPEKSSASPDSVYDTPEFVARTIPGEKVRSASSFPDVMHVVHEATEATKERFLTRSTPKNEMSTLRLCIYTAVLLLTVVAVLLSATSLYIQQLPMCDSNTNSTEPRINCRQCPVSGICSEGSLVDCEPNFVPINGACQEVEKIQRDSTLMAKMLETIWTSEATSVYCSESITDRLSLLDVQNFVQDLHLPPSTSLSTEALREHLREDPVWKSVGPKTFDLAFKKALGRLGFEEDATLISLTSENASIVCQATNFTLEYFTPVIVTLLILAMSIYSYFDGQQNAHDVELLDRTFTVVQEELIAHRDAHPEDSSYACHHLRDHVTDILNLSSNDKQRVNSTLWGRLREMVQADERIQEDIVKRGPNDATVVVWQWVGSAVEKDIPSSNTPLEDNATTASVQSA</sequence>
<feature type="transmembrane region" description="Helical" evidence="7">
    <location>
        <begin position="309"/>
        <end position="332"/>
    </location>
</feature>
<dbReference type="AlphaFoldDB" id="A0A1V9ZS13"/>
<keyword evidence="2 7" id="KW-0812">Transmembrane</keyword>
<comment type="caution">
    <text evidence="9">The sequence shown here is derived from an EMBL/GenBank/DDBJ whole genome shotgun (WGS) entry which is preliminary data.</text>
</comment>
<keyword evidence="5" id="KW-0539">Nucleus</keyword>
<evidence type="ECO:0000256" key="2">
    <source>
        <dbReference type="ARBA" id="ARBA00022692"/>
    </source>
</evidence>
<organism evidence="9 10">
    <name type="scientific">Thraustotheca clavata</name>
    <dbReference type="NCBI Taxonomy" id="74557"/>
    <lineage>
        <taxon>Eukaryota</taxon>
        <taxon>Sar</taxon>
        <taxon>Stramenopiles</taxon>
        <taxon>Oomycota</taxon>
        <taxon>Saprolegniomycetes</taxon>
        <taxon>Saprolegniales</taxon>
        <taxon>Achlyaceae</taxon>
        <taxon>Thraustotheca</taxon>
    </lineage>
</organism>
<feature type="region of interest" description="Disordered" evidence="6">
    <location>
        <begin position="1"/>
        <end position="25"/>
    </location>
</feature>
<evidence type="ECO:0000256" key="3">
    <source>
        <dbReference type="ARBA" id="ARBA00022989"/>
    </source>
</evidence>
<evidence type="ECO:0000256" key="6">
    <source>
        <dbReference type="SAM" id="MobiDB-lite"/>
    </source>
</evidence>
<evidence type="ECO:0000256" key="5">
    <source>
        <dbReference type="ARBA" id="ARBA00023242"/>
    </source>
</evidence>
<feature type="region of interest" description="Disordered" evidence="6">
    <location>
        <begin position="206"/>
        <end position="255"/>
    </location>
</feature>
<evidence type="ECO:0000313" key="9">
    <source>
        <dbReference type="EMBL" id="OQS00794.1"/>
    </source>
</evidence>
<dbReference type="OrthoDB" id="78389at2759"/>
<gene>
    <name evidence="9" type="ORF">THRCLA_05860</name>
</gene>
<evidence type="ECO:0000256" key="7">
    <source>
        <dbReference type="SAM" id="Phobius"/>
    </source>
</evidence>
<evidence type="ECO:0000256" key="1">
    <source>
        <dbReference type="ARBA" id="ARBA00004126"/>
    </source>
</evidence>
<comment type="subcellular location">
    <subcellularLocation>
        <location evidence="1">Nucleus membrane</location>
    </subcellularLocation>
</comment>
<dbReference type="InterPro" id="IPR018996">
    <property type="entry name" value="Man1/Src1-like_C"/>
</dbReference>